<evidence type="ECO:0000313" key="2">
    <source>
        <dbReference type="EMBL" id="SEU04686.1"/>
    </source>
</evidence>
<evidence type="ECO:0000256" key="1">
    <source>
        <dbReference type="SAM" id="MobiDB-lite"/>
    </source>
</evidence>
<dbReference type="EMBL" id="LT630003">
    <property type="protein sequence ID" value="SEU04686.1"/>
    <property type="molecule type" value="Genomic_DNA"/>
</dbReference>
<keyword evidence="3" id="KW-1185">Reference proteome</keyword>
<sequence>MDGGEKRNGGGAGAIWGKGGNLAGPQEPSGRRGGI</sequence>
<accession>A0ABY1CHG4</accession>
<name>A0ABY1CHG4_9FIRM</name>
<evidence type="ECO:0000313" key="3">
    <source>
        <dbReference type="Proteomes" id="UP000198970"/>
    </source>
</evidence>
<reference evidence="2 3" key="1">
    <citation type="submission" date="2016-10" db="EMBL/GenBank/DDBJ databases">
        <authorList>
            <person name="Varghese N."/>
            <person name="Submissions S."/>
        </authorList>
    </citation>
    <scope>NUCLEOTIDE SEQUENCE [LARGE SCALE GENOMIC DNA]</scope>
    <source>
        <strain evidence="2 3">ATCC 19403</strain>
    </source>
</reference>
<feature type="compositionally biased region" description="Gly residues" evidence="1">
    <location>
        <begin position="9"/>
        <end position="22"/>
    </location>
</feature>
<organism evidence="2 3">
    <name type="scientific">Lacrimispora sphenoides JCM 1415</name>
    <dbReference type="NCBI Taxonomy" id="1297793"/>
    <lineage>
        <taxon>Bacteria</taxon>
        <taxon>Bacillati</taxon>
        <taxon>Bacillota</taxon>
        <taxon>Clostridia</taxon>
        <taxon>Lachnospirales</taxon>
        <taxon>Lachnospiraceae</taxon>
        <taxon>Lacrimispora</taxon>
    </lineage>
</organism>
<proteinExistence type="predicted"/>
<feature type="region of interest" description="Disordered" evidence="1">
    <location>
        <begin position="1"/>
        <end position="35"/>
    </location>
</feature>
<dbReference type="Proteomes" id="UP000198970">
    <property type="component" value="Chromosome I"/>
</dbReference>
<gene>
    <name evidence="2" type="ORF">SAMN02745906_4336</name>
</gene>
<protein>
    <submittedName>
        <fullName evidence="2">Uncharacterized protein</fullName>
    </submittedName>
</protein>